<evidence type="ECO:0000256" key="5">
    <source>
        <dbReference type="ARBA" id="ARBA00023136"/>
    </source>
</evidence>
<feature type="transmembrane region" description="Helical" evidence="6">
    <location>
        <begin position="67"/>
        <end position="88"/>
    </location>
</feature>
<dbReference type="Proteomes" id="UP000034350">
    <property type="component" value="Unassembled WGS sequence"/>
</dbReference>
<reference evidence="7 8" key="1">
    <citation type="journal article" date="2015" name="Environ. Microbiol.">
        <title>Genome analyses suggest the presence of polyploidy and recent human-driven expansions in eight global populations of the honeybee pathogen Nosema ceranae.</title>
        <authorList>
            <person name="Pelin A."/>
            <person name="Selman M."/>
            <person name="Aris-Brosou S."/>
            <person name="Farinelli L."/>
            <person name="Corradi N."/>
        </authorList>
    </citation>
    <scope>NUCLEOTIDE SEQUENCE [LARGE SCALE GENOMIC DNA]</scope>
    <source>
        <strain evidence="7 8">PA08 1199</strain>
    </source>
</reference>
<dbReference type="EMBL" id="JPQZ01000065">
    <property type="protein sequence ID" value="KKO74504.1"/>
    <property type="molecule type" value="Genomic_DNA"/>
</dbReference>
<gene>
    <name evidence="7" type="ORF">AAJ76_6500016265</name>
</gene>
<keyword evidence="4 6" id="KW-1133">Transmembrane helix</keyword>
<dbReference type="VEuPathDB" id="MicrosporidiaDB:AAJ76_6500016265"/>
<evidence type="ECO:0000256" key="6">
    <source>
        <dbReference type="RuleBase" id="RU362006"/>
    </source>
</evidence>
<accession>A0A0F9Z9K3</accession>
<dbReference type="VEuPathDB" id="MicrosporidiaDB:G9O61_00g000690"/>
<name>A0A0F9Z9K3_9MICR</name>
<evidence type="ECO:0000256" key="4">
    <source>
        <dbReference type="ARBA" id="ARBA00022989"/>
    </source>
</evidence>
<feature type="transmembrane region" description="Helical" evidence="6">
    <location>
        <begin position="36"/>
        <end position="55"/>
    </location>
</feature>
<evidence type="ECO:0000256" key="2">
    <source>
        <dbReference type="ARBA" id="ARBA00008573"/>
    </source>
</evidence>
<dbReference type="GeneID" id="36321143"/>
<keyword evidence="8" id="KW-1185">Reference proteome</keyword>
<protein>
    <recommendedName>
        <fullName evidence="6">Protein YOP1</fullName>
    </recommendedName>
</protein>
<sequence>MFRFLVNLITTGLVFFNTYSQFKVKKEDKSFTKVYNIYFKVMSVYLVLDNLLSFILRMIPFYQLFKLLLVVWLSVPKCSGSVFVYRFYVNGLMRTYEHDLDTLLEKLKFFIVDNFQKYKDYAYGKIKEKREAYKSKKNNNLQDVGDISDIDINDVIKGEIEGGECETNNNNNGSTKYMNGSSLNTNGLVHNTNLSSFNSNVSTNGKS</sequence>
<keyword evidence="3 6" id="KW-0812">Transmembrane</keyword>
<proteinExistence type="inferred from homology"/>
<dbReference type="AlphaFoldDB" id="A0A0F9Z9K3"/>
<evidence type="ECO:0000313" key="8">
    <source>
        <dbReference type="Proteomes" id="UP000034350"/>
    </source>
</evidence>
<evidence type="ECO:0000256" key="3">
    <source>
        <dbReference type="ARBA" id="ARBA00022692"/>
    </source>
</evidence>
<evidence type="ECO:0000313" key="7">
    <source>
        <dbReference type="EMBL" id="KKO74504.1"/>
    </source>
</evidence>
<keyword evidence="5 6" id="KW-0472">Membrane</keyword>
<dbReference type="PANTHER" id="PTHR12300:SF161">
    <property type="entry name" value="RECEPTOR EXPRESSION-ENHANCING PROTEIN"/>
    <property type="match status" value="1"/>
</dbReference>
<dbReference type="RefSeq" id="XP_024330246.1">
    <property type="nucleotide sequence ID" value="XM_024476192.1"/>
</dbReference>
<comment type="similarity">
    <text evidence="2 6">Belongs to the DP1 family.</text>
</comment>
<organism evidence="7 8">
    <name type="scientific">Vairimorpha ceranae</name>
    <dbReference type="NCBI Taxonomy" id="40302"/>
    <lineage>
        <taxon>Eukaryota</taxon>
        <taxon>Fungi</taxon>
        <taxon>Fungi incertae sedis</taxon>
        <taxon>Microsporidia</taxon>
        <taxon>Nosematidae</taxon>
        <taxon>Vairimorpha</taxon>
    </lineage>
</organism>
<evidence type="ECO:0000256" key="1">
    <source>
        <dbReference type="ARBA" id="ARBA00004141"/>
    </source>
</evidence>
<comment type="caution">
    <text evidence="6">Lacks conserved residue(s) required for the propagation of feature annotation.</text>
</comment>
<dbReference type="OrthoDB" id="434647at2759"/>
<comment type="caution">
    <text evidence="7">The sequence shown here is derived from an EMBL/GenBank/DDBJ whole genome shotgun (WGS) entry which is preliminary data.</text>
</comment>
<dbReference type="VEuPathDB" id="MicrosporidiaDB:NCER_102267"/>
<dbReference type="PANTHER" id="PTHR12300">
    <property type="entry name" value="HVA22-LIKE PROTEINS"/>
    <property type="match status" value="1"/>
</dbReference>
<dbReference type="Pfam" id="PF03134">
    <property type="entry name" value="TB2_DP1_HVA22"/>
    <property type="match status" value="1"/>
</dbReference>
<dbReference type="InterPro" id="IPR004345">
    <property type="entry name" value="TB2_DP1_HVA22"/>
</dbReference>
<dbReference type="GO" id="GO:0016020">
    <property type="term" value="C:membrane"/>
    <property type="evidence" value="ECO:0007669"/>
    <property type="project" value="UniProtKB-SubCell"/>
</dbReference>
<comment type="subcellular location">
    <subcellularLocation>
        <location evidence="1 6">Membrane</location>
        <topology evidence="1 6">Multi-pass membrane protein</topology>
    </subcellularLocation>
</comment>